<evidence type="ECO:0000256" key="20">
    <source>
        <dbReference type="ARBA" id="ARBA00023242"/>
    </source>
</evidence>
<keyword evidence="8" id="KW-0963">Cytoplasm</keyword>
<comment type="subcellular location">
    <subcellularLocation>
        <location evidence="3">Cytoplasm</location>
    </subcellularLocation>
    <subcellularLocation>
        <location evidence="2">Nucleus</location>
    </subcellularLocation>
</comment>
<dbReference type="NCBIfam" id="TIGR01137">
    <property type="entry name" value="cysta_beta"/>
    <property type="match status" value="1"/>
</dbReference>
<accession>A0A7R9J7F7</accession>
<comment type="catalytic activity">
    <reaction evidence="23 25">
        <text>L-homocysteine + L-serine = L,L-cystathionine + H2O</text>
        <dbReference type="Rhea" id="RHEA:10112"/>
        <dbReference type="ChEBI" id="CHEBI:15377"/>
        <dbReference type="ChEBI" id="CHEBI:33384"/>
        <dbReference type="ChEBI" id="CHEBI:58161"/>
        <dbReference type="ChEBI" id="CHEBI:58199"/>
        <dbReference type="EC" id="4.2.1.22"/>
    </reaction>
</comment>
<dbReference type="GO" id="GO:0030170">
    <property type="term" value="F:pyridoxal phosphate binding"/>
    <property type="evidence" value="ECO:0007669"/>
    <property type="project" value="UniProtKB-ARBA"/>
</dbReference>
<evidence type="ECO:0000256" key="17">
    <source>
        <dbReference type="ARBA" id="ARBA00023122"/>
    </source>
</evidence>
<dbReference type="InterPro" id="IPR050214">
    <property type="entry name" value="Cys_Synth/Cystath_Beta-Synth"/>
</dbReference>
<dbReference type="EMBL" id="OE182080">
    <property type="protein sequence ID" value="CAD7574091.1"/>
    <property type="molecule type" value="Genomic_DNA"/>
</dbReference>
<evidence type="ECO:0000256" key="22">
    <source>
        <dbReference type="ARBA" id="ARBA00045425"/>
    </source>
</evidence>
<dbReference type="PANTHER" id="PTHR10314">
    <property type="entry name" value="CYSTATHIONINE BETA-SYNTHASE"/>
    <property type="match status" value="1"/>
</dbReference>
<evidence type="ECO:0000256" key="6">
    <source>
        <dbReference type="ARBA" id="ARBA00011881"/>
    </source>
</evidence>
<keyword evidence="16" id="KW-0408">Iron</keyword>
<evidence type="ECO:0000259" key="26">
    <source>
        <dbReference type="PROSITE" id="PS51371"/>
    </source>
</evidence>
<evidence type="ECO:0000256" key="3">
    <source>
        <dbReference type="ARBA" id="ARBA00004496"/>
    </source>
</evidence>
<dbReference type="GO" id="GO:0050667">
    <property type="term" value="P:homocysteine metabolic process"/>
    <property type="evidence" value="ECO:0007669"/>
    <property type="project" value="UniProtKB-ARBA"/>
</dbReference>
<evidence type="ECO:0000256" key="24">
    <source>
        <dbReference type="PROSITE-ProRule" id="PRU00703"/>
    </source>
</evidence>
<evidence type="ECO:0000256" key="5">
    <source>
        <dbReference type="ARBA" id="ARBA00007103"/>
    </source>
</evidence>
<dbReference type="InterPro" id="IPR046353">
    <property type="entry name" value="CBS_C"/>
</dbReference>
<dbReference type="PROSITE" id="PS51371">
    <property type="entry name" value="CBS"/>
    <property type="match status" value="1"/>
</dbReference>
<dbReference type="CDD" id="cd01561">
    <property type="entry name" value="CBS_like"/>
    <property type="match status" value="1"/>
</dbReference>
<dbReference type="UniPathway" id="UPA00136">
    <property type="reaction ID" value="UER00201"/>
</dbReference>
<dbReference type="EC" id="4.2.1.22" evidence="7 25"/>
<dbReference type="SUPFAM" id="SSF54631">
    <property type="entry name" value="CBS-domain pair"/>
    <property type="match status" value="1"/>
</dbReference>
<evidence type="ECO:0000256" key="11">
    <source>
        <dbReference type="ARBA" id="ARBA00022605"/>
    </source>
</evidence>
<keyword evidence="11 25" id="KW-0028">Amino-acid biosynthesis</keyword>
<comment type="cofactor">
    <cofactor evidence="1 25">
        <name>pyridoxal 5'-phosphate</name>
        <dbReference type="ChEBI" id="CHEBI:597326"/>
    </cofactor>
</comment>
<evidence type="ECO:0000256" key="12">
    <source>
        <dbReference type="ARBA" id="ARBA00022617"/>
    </source>
</evidence>
<evidence type="ECO:0000256" key="21">
    <source>
        <dbReference type="ARBA" id="ARBA00026192"/>
    </source>
</evidence>
<keyword evidence="14" id="KW-0832">Ubl conjugation</keyword>
<dbReference type="FunFam" id="3.10.580.10:FF:000014">
    <property type="entry name" value="Cystathionine beta-synthase"/>
    <property type="match status" value="1"/>
</dbReference>
<dbReference type="AlphaFoldDB" id="A0A7R9J7F7"/>
<dbReference type="FunFam" id="3.40.50.1100:FF:000003">
    <property type="entry name" value="Cystathionine beta-synthase"/>
    <property type="match status" value="1"/>
</dbReference>
<dbReference type="GO" id="GO:0006535">
    <property type="term" value="P:cysteine biosynthetic process from serine"/>
    <property type="evidence" value="ECO:0007669"/>
    <property type="project" value="UniProtKB-UniRule"/>
</dbReference>
<evidence type="ECO:0000256" key="19">
    <source>
        <dbReference type="ARBA" id="ARBA00023239"/>
    </source>
</evidence>
<evidence type="ECO:0000256" key="2">
    <source>
        <dbReference type="ARBA" id="ARBA00004123"/>
    </source>
</evidence>
<dbReference type="InterPro" id="IPR046342">
    <property type="entry name" value="CBS_dom_sf"/>
</dbReference>
<evidence type="ECO:0000256" key="13">
    <source>
        <dbReference type="ARBA" id="ARBA00022723"/>
    </source>
</evidence>
<dbReference type="GO" id="GO:0019343">
    <property type="term" value="P:cysteine biosynthetic process via cystathionine"/>
    <property type="evidence" value="ECO:0007669"/>
    <property type="project" value="UniProtKB-UniRule"/>
</dbReference>
<keyword evidence="13" id="KW-0479">Metal-binding</keyword>
<feature type="domain" description="CBS" evidence="26">
    <location>
        <begin position="519"/>
        <end position="579"/>
    </location>
</feature>
<dbReference type="SMART" id="SM00116">
    <property type="entry name" value="CBS"/>
    <property type="match status" value="2"/>
</dbReference>
<keyword evidence="20" id="KW-0539">Nucleus</keyword>
<evidence type="ECO:0000256" key="9">
    <source>
        <dbReference type="ARBA" id="ARBA00022499"/>
    </source>
</evidence>
<comment type="function">
    <text evidence="22">Hydro-lyase catalyzing the first step of the transsulfuration pathway, where the hydroxyl group of L-serine is displaced by L-homocysteine in a beta-replacement reaction to form L-cystathionine, the precursor of L-cysteine. This catabolic route allows the elimination of L-methionine and the toxic metabolite L-homocysteine. Also involved in the production of hydrogen sulfide, a gasotransmitter with signaling and cytoprotective effects on neurons.</text>
</comment>
<gene>
    <name evidence="27" type="ORF">TCMB3V08_LOCUS6711</name>
</gene>
<comment type="similarity">
    <text evidence="5 25">Belongs to the cysteine synthase/cystathionine beta-synthase family.</text>
</comment>
<dbReference type="CDD" id="cd04608">
    <property type="entry name" value="CBS_pair_CBS"/>
    <property type="match status" value="1"/>
</dbReference>
<evidence type="ECO:0000256" key="10">
    <source>
        <dbReference type="ARBA" id="ARBA00022553"/>
    </source>
</evidence>
<evidence type="ECO:0000313" key="27">
    <source>
        <dbReference type="EMBL" id="CAD7574091.1"/>
    </source>
</evidence>
<evidence type="ECO:0000256" key="15">
    <source>
        <dbReference type="ARBA" id="ARBA00022898"/>
    </source>
</evidence>
<keyword evidence="12" id="KW-0349">Heme</keyword>
<keyword evidence="17 24" id="KW-0129">CBS domain</keyword>
<comment type="subunit">
    <text evidence="6">Homotetramer.</text>
</comment>
<dbReference type="GO" id="GO:0004122">
    <property type="term" value="F:cystathionine beta-synthase activity"/>
    <property type="evidence" value="ECO:0007669"/>
    <property type="project" value="UniProtKB-UniRule"/>
</dbReference>
<dbReference type="GO" id="GO:0046872">
    <property type="term" value="F:metal ion binding"/>
    <property type="evidence" value="ECO:0007669"/>
    <property type="project" value="UniProtKB-KW"/>
</dbReference>
<dbReference type="GO" id="GO:0005634">
    <property type="term" value="C:nucleus"/>
    <property type="evidence" value="ECO:0007669"/>
    <property type="project" value="UniProtKB-SubCell"/>
</dbReference>
<evidence type="ECO:0000256" key="16">
    <source>
        <dbReference type="ARBA" id="ARBA00023004"/>
    </source>
</evidence>
<evidence type="ECO:0000256" key="18">
    <source>
        <dbReference type="ARBA" id="ARBA00023192"/>
    </source>
</evidence>
<keyword evidence="19 25" id="KW-0456">Lyase</keyword>
<dbReference type="InterPro" id="IPR005857">
    <property type="entry name" value="Cysta_beta_synth"/>
</dbReference>
<dbReference type="InterPro" id="IPR000644">
    <property type="entry name" value="CBS_dom"/>
</dbReference>
<dbReference type="SUPFAM" id="SSF53686">
    <property type="entry name" value="Tryptophan synthase beta subunit-like PLP-dependent enzymes"/>
    <property type="match status" value="1"/>
</dbReference>
<evidence type="ECO:0000256" key="8">
    <source>
        <dbReference type="ARBA" id="ARBA00022490"/>
    </source>
</evidence>
<evidence type="ECO:0000256" key="14">
    <source>
        <dbReference type="ARBA" id="ARBA00022843"/>
    </source>
</evidence>
<protein>
    <recommendedName>
        <fullName evidence="21 25">Cystathionine beta-synthase</fullName>
        <ecNumber evidence="7 25">4.2.1.22</ecNumber>
    </recommendedName>
</protein>
<keyword evidence="18 25" id="KW-0198">Cysteine biosynthesis</keyword>
<name>A0A7R9J7F7_TIMCA</name>
<sequence length="667" mass="74105">MPVHASAREPRKNIMPNILHAIGNSPMVQLNNIPKAHGIKCEMFTLLKEEGRVATPGTLDSLYQYRPFAAPYRPCEFDTFILGHVVCIVYERCHGGRVKNNFGKTTLSTSNRDSDLTLPVIQWRILWAPDIEAGYEYGYDRDDSRSRFSSLVSNNEPRIAPDIEAGYEYGYDRDDSRSRFSSLVSNNEPRIAPDIEAGYEYGYDRDDSRSRFMAKCEFLNPGGSVKDRIAFRMVADAERTGVLKAGDVIIEPTSGNTGIGLAMASAVKGYRCIIVMPEKMSNEKVDALRALGAEIVRTPTAASFDSPEGLIAVAQRLNKEIPNSIILDQYRNPGNPLSHYDMTGEEIFRQCEGKIDMVVIAAGTGGTITGVGRKLKEQCPNCVIVGVDPEGSILAQPEQINDSDVSFYEVEGIGYDFLPTVLDRSMVDKWYKSNDKESLVMARRLIREEGLLCGGSSGAVMSVALQAAATLKAGQRCVVILPDGIRNYMTKFVNDHWMHARDFIEDDGTDKHWWWNLKVSSLGLDAPLTVLPTVTCQEAVDIMKKEGFDQLPVVDDGGTVLGMVTMGNLMSRLINTKALPTDCVEKVLYRQFRKIKLDTNLGRLSRILDKDHFVLVVHSQRLSDSNKDVVNSREVIIGIVTPIDLLNFITHSQDDKHKSVSNSEESA</sequence>
<evidence type="ECO:0000256" key="25">
    <source>
        <dbReference type="RuleBase" id="RU361204"/>
    </source>
</evidence>
<keyword evidence="9" id="KW-1017">Isopeptide bond</keyword>
<dbReference type="Gene3D" id="3.40.50.1100">
    <property type="match status" value="2"/>
</dbReference>
<dbReference type="Gene3D" id="3.10.580.10">
    <property type="entry name" value="CBS-domain"/>
    <property type="match status" value="1"/>
</dbReference>
<evidence type="ECO:0000256" key="1">
    <source>
        <dbReference type="ARBA" id="ARBA00001933"/>
    </source>
</evidence>
<dbReference type="FunFam" id="3.40.50.1100:FF:000118">
    <property type="entry name" value="Related to CYS4-cystathionine beta-synthase"/>
    <property type="match status" value="1"/>
</dbReference>
<evidence type="ECO:0000256" key="4">
    <source>
        <dbReference type="ARBA" id="ARBA00005003"/>
    </source>
</evidence>
<evidence type="ECO:0000256" key="23">
    <source>
        <dbReference type="ARBA" id="ARBA00047490"/>
    </source>
</evidence>
<organism evidence="27">
    <name type="scientific">Timema californicum</name>
    <name type="common">California timema</name>
    <name type="synonym">Walking stick</name>
    <dbReference type="NCBI Taxonomy" id="61474"/>
    <lineage>
        <taxon>Eukaryota</taxon>
        <taxon>Metazoa</taxon>
        <taxon>Ecdysozoa</taxon>
        <taxon>Arthropoda</taxon>
        <taxon>Hexapoda</taxon>
        <taxon>Insecta</taxon>
        <taxon>Pterygota</taxon>
        <taxon>Neoptera</taxon>
        <taxon>Polyneoptera</taxon>
        <taxon>Phasmatodea</taxon>
        <taxon>Timematodea</taxon>
        <taxon>Timematoidea</taxon>
        <taxon>Timematidae</taxon>
        <taxon>Timema</taxon>
    </lineage>
</organism>
<dbReference type="GO" id="GO:0005737">
    <property type="term" value="C:cytoplasm"/>
    <property type="evidence" value="ECO:0007669"/>
    <property type="project" value="UniProtKB-SubCell"/>
</dbReference>
<evidence type="ECO:0000256" key="7">
    <source>
        <dbReference type="ARBA" id="ARBA00012041"/>
    </source>
</evidence>
<dbReference type="Pfam" id="PF00571">
    <property type="entry name" value="CBS"/>
    <property type="match status" value="1"/>
</dbReference>
<dbReference type="PROSITE" id="PS00901">
    <property type="entry name" value="CYS_SYNTHASE"/>
    <property type="match status" value="1"/>
</dbReference>
<dbReference type="InterPro" id="IPR001216">
    <property type="entry name" value="P-phosphate_BS"/>
</dbReference>
<proteinExistence type="inferred from homology"/>
<reference evidence="27" key="1">
    <citation type="submission" date="2020-11" db="EMBL/GenBank/DDBJ databases">
        <authorList>
            <person name="Tran Van P."/>
        </authorList>
    </citation>
    <scope>NUCLEOTIDE SEQUENCE</scope>
</reference>
<dbReference type="Pfam" id="PF00291">
    <property type="entry name" value="PALP"/>
    <property type="match status" value="1"/>
</dbReference>
<keyword evidence="10" id="KW-0597">Phosphoprotein</keyword>
<dbReference type="InterPro" id="IPR036052">
    <property type="entry name" value="TrpB-like_PALP_sf"/>
</dbReference>
<dbReference type="InterPro" id="IPR001926">
    <property type="entry name" value="TrpB-like_PALP"/>
</dbReference>
<keyword evidence="15 25" id="KW-0663">Pyridoxal phosphate</keyword>
<comment type="pathway">
    <text evidence="4">Amino-acid biosynthesis; L-cysteine biosynthesis; L-cysteine from L-homocysteine and L-serine: step 1/2.</text>
</comment>